<name>A0A139IC00_9PEZI</name>
<dbReference type="EMBL" id="LFZO01000157">
    <property type="protein sequence ID" value="KXT12277.1"/>
    <property type="molecule type" value="Genomic_DNA"/>
</dbReference>
<organism evidence="1 2">
    <name type="scientific">Pseudocercospora musae</name>
    <dbReference type="NCBI Taxonomy" id="113226"/>
    <lineage>
        <taxon>Eukaryota</taxon>
        <taxon>Fungi</taxon>
        <taxon>Dikarya</taxon>
        <taxon>Ascomycota</taxon>
        <taxon>Pezizomycotina</taxon>
        <taxon>Dothideomycetes</taxon>
        <taxon>Dothideomycetidae</taxon>
        <taxon>Mycosphaerellales</taxon>
        <taxon>Mycosphaerellaceae</taxon>
        <taxon>Pseudocercospora</taxon>
    </lineage>
</organism>
<comment type="caution">
    <text evidence="1">The sequence shown here is derived from an EMBL/GenBank/DDBJ whole genome shotgun (WGS) entry which is preliminary data.</text>
</comment>
<gene>
    <name evidence="1" type="ORF">AC579_5663</name>
</gene>
<dbReference type="Proteomes" id="UP000073492">
    <property type="component" value="Unassembled WGS sequence"/>
</dbReference>
<dbReference type="AlphaFoldDB" id="A0A139IC00"/>
<protein>
    <submittedName>
        <fullName evidence="1">Uncharacterized protein</fullName>
    </submittedName>
</protein>
<evidence type="ECO:0000313" key="2">
    <source>
        <dbReference type="Proteomes" id="UP000073492"/>
    </source>
</evidence>
<proteinExistence type="predicted"/>
<keyword evidence="2" id="KW-1185">Reference proteome</keyword>
<sequence length="75" mass="8234">MVISITVPEDCCNVQPIVFATFMDVLDVFLYAISGPTGHLCARTCRVDRMNGGALLRHLHVFSPNILASSQRKGE</sequence>
<accession>A0A139IC00</accession>
<evidence type="ECO:0000313" key="1">
    <source>
        <dbReference type="EMBL" id="KXT12277.1"/>
    </source>
</evidence>
<reference evidence="1 2" key="1">
    <citation type="submission" date="2015-07" db="EMBL/GenBank/DDBJ databases">
        <title>Comparative genomics of the Sigatoka disease complex on banana suggests a link between parallel evolutionary changes in Pseudocercospora fijiensis and Pseudocercospora eumusae and increased virulence on the banana host.</title>
        <authorList>
            <person name="Chang T.-C."/>
            <person name="Salvucci A."/>
            <person name="Crous P.W."/>
            <person name="Stergiopoulos I."/>
        </authorList>
    </citation>
    <scope>NUCLEOTIDE SEQUENCE [LARGE SCALE GENOMIC DNA]</scope>
    <source>
        <strain evidence="1 2">CBS 116634</strain>
    </source>
</reference>